<dbReference type="Pfam" id="PF06823">
    <property type="entry name" value="DUF1236"/>
    <property type="match status" value="1"/>
</dbReference>
<feature type="signal peptide" evidence="1">
    <location>
        <begin position="1"/>
        <end position="23"/>
    </location>
</feature>
<dbReference type="Proteomes" id="UP000189935">
    <property type="component" value="Chromosome I"/>
</dbReference>
<dbReference type="AlphaFoldDB" id="A0A1M6NNJ1"/>
<gene>
    <name evidence="2" type="ORF">SAMN05444159_2054</name>
</gene>
<organism evidence="2 3">
    <name type="scientific">Bradyrhizobium lablabi</name>
    <dbReference type="NCBI Taxonomy" id="722472"/>
    <lineage>
        <taxon>Bacteria</taxon>
        <taxon>Pseudomonadati</taxon>
        <taxon>Pseudomonadota</taxon>
        <taxon>Alphaproteobacteria</taxon>
        <taxon>Hyphomicrobiales</taxon>
        <taxon>Nitrobacteraceae</taxon>
        <taxon>Bradyrhizobium</taxon>
    </lineage>
</organism>
<reference evidence="2 3" key="1">
    <citation type="submission" date="2016-11" db="EMBL/GenBank/DDBJ databases">
        <authorList>
            <person name="Jaros S."/>
            <person name="Januszkiewicz K."/>
            <person name="Wedrychowicz H."/>
        </authorList>
    </citation>
    <scope>NUCLEOTIDE SEQUENCE [LARGE SCALE GENOMIC DNA]</scope>
    <source>
        <strain evidence="2 3">GAS499</strain>
    </source>
</reference>
<feature type="chain" id="PRO_5013291348" description="DUF1236 domain-containing protein" evidence="1">
    <location>
        <begin position="24"/>
        <end position="121"/>
    </location>
</feature>
<evidence type="ECO:0008006" key="4">
    <source>
        <dbReference type="Google" id="ProtNLM"/>
    </source>
</evidence>
<dbReference type="RefSeq" id="WP_172842026.1">
    <property type="nucleotide sequence ID" value="NZ_LT670844.1"/>
</dbReference>
<accession>A0A1M6NNJ1</accession>
<dbReference type="InterPro" id="IPR009642">
    <property type="entry name" value="DUF1236"/>
</dbReference>
<proteinExistence type="predicted"/>
<evidence type="ECO:0000313" key="2">
    <source>
        <dbReference type="EMBL" id="SHJ97309.1"/>
    </source>
</evidence>
<name>A0A1M6NNJ1_9BRAD</name>
<evidence type="ECO:0000256" key="1">
    <source>
        <dbReference type="SAM" id="SignalP"/>
    </source>
</evidence>
<evidence type="ECO:0000313" key="3">
    <source>
        <dbReference type="Proteomes" id="UP000189935"/>
    </source>
</evidence>
<protein>
    <recommendedName>
        <fullName evidence="4">DUF1236 domain-containing protein</fullName>
    </recommendedName>
</protein>
<dbReference type="EMBL" id="LT670844">
    <property type="protein sequence ID" value="SHJ97309.1"/>
    <property type="molecule type" value="Genomic_DNA"/>
</dbReference>
<sequence length="121" mass="13466">MLTRTFAALIAVLALAAPRAALADDAVAGAIVGAITGAAIATGAVVPHERREPLREYIVRENRPSYHYDEEVVVGRELPPGAYESYEVPEEYVPRGHHYAIINDRPVIFHHETRRIIHVYE</sequence>
<keyword evidence="1" id="KW-0732">Signal</keyword>